<organism evidence="1">
    <name type="scientific">marine sediment metagenome</name>
    <dbReference type="NCBI Taxonomy" id="412755"/>
    <lineage>
        <taxon>unclassified sequences</taxon>
        <taxon>metagenomes</taxon>
        <taxon>ecological metagenomes</taxon>
    </lineage>
</organism>
<proteinExistence type="predicted"/>
<dbReference type="EMBL" id="LAZR01031856">
    <property type="protein sequence ID" value="KKL52541.1"/>
    <property type="molecule type" value="Genomic_DNA"/>
</dbReference>
<gene>
    <name evidence="1" type="ORF">LCGC14_2284410</name>
</gene>
<reference evidence="1" key="1">
    <citation type="journal article" date="2015" name="Nature">
        <title>Complex archaea that bridge the gap between prokaryotes and eukaryotes.</title>
        <authorList>
            <person name="Spang A."/>
            <person name="Saw J.H."/>
            <person name="Jorgensen S.L."/>
            <person name="Zaremba-Niedzwiedzka K."/>
            <person name="Martijn J."/>
            <person name="Lind A.E."/>
            <person name="van Eijk R."/>
            <person name="Schleper C."/>
            <person name="Guy L."/>
            <person name="Ettema T.J."/>
        </authorList>
    </citation>
    <scope>NUCLEOTIDE SEQUENCE</scope>
</reference>
<dbReference type="AlphaFoldDB" id="A0A0F9DFK3"/>
<evidence type="ECO:0008006" key="2">
    <source>
        <dbReference type="Google" id="ProtNLM"/>
    </source>
</evidence>
<protein>
    <recommendedName>
        <fullName evidence="2">DNA polymerase Y family protein</fullName>
    </recommendedName>
</protein>
<evidence type="ECO:0000313" key="1">
    <source>
        <dbReference type="EMBL" id="KKL52541.1"/>
    </source>
</evidence>
<accession>A0A0F9DFK3</accession>
<name>A0A0F9DFK3_9ZZZZ</name>
<feature type="non-terminal residue" evidence="1">
    <location>
        <position position="1"/>
    </location>
</feature>
<sequence length="215" mass="23822">PERIRPLLQMKLPQIEAGFGIDLVRLEAHVTEPLAPSQHRGHAEAAADAVVRRGANDTALDDLLGRIGARMGLEALTRRHPADSHIPEKATLTMAAAWSDPPEGWPGPTTLRPLLLWPPEPVTAADTAPAHNARLPGRSGQRPPPCFRWRNRVLDCDAVTGPERIAPEWWLDDPAWRSGVRDYWRVTCTTGDRLWLYYAHGGEISPGWFCQGSFA</sequence>
<comment type="caution">
    <text evidence="1">The sequence shown here is derived from an EMBL/GenBank/DDBJ whole genome shotgun (WGS) entry which is preliminary data.</text>
</comment>